<protein>
    <submittedName>
        <fullName evidence="1">Uncharacterized protein</fullName>
    </submittedName>
</protein>
<dbReference type="EMBL" id="CM042891">
    <property type="protein sequence ID" value="KAI4304235.1"/>
    <property type="molecule type" value="Genomic_DNA"/>
</dbReference>
<proteinExistence type="predicted"/>
<organism evidence="1 2">
    <name type="scientific">Melastoma candidum</name>
    <dbReference type="NCBI Taxonomy" id="119954"/>
    <lineage>
        <taxon>Eukaryota</taxon>
        <taxon>Viridiplantae</taxon>
        <taxon>Streptophyta</taxon>
        <taxon>Embryophyta</taxon>
        <taxon>Tracheophyta</taxon>
        <taxon>Spermatophyta</taxon>
        <taxon>Magnoliopsida</taxon>
        <taxon>eudicotyledons</taxon>
        <taxon>Gunneridae</taxon>
        <taxon>Pentapetalae</taxon>
        <taxon>rosids</taxon>
        <taxon>malvids</taxon>
        <taxon>Myrtales</taxon>
        <taxon>Melastomataceae</taxon>
        <taxon>Melastomatoideae</taxon>
        <taxon>Melastomateae</taxon>
        <taxon>Melastoma</taxon>
    </lineage>
</organism>
<accession>A0ACB9L427</accession>
<gene>
    <name evidence="1" type="ORF">MLD38_039777</name>
</gene>
<evidence type="ECO:0000313" key="2">
    <source>
        <dbReference type="Proteomes" id="UP001057402"/>
    </source>
</evidence>
<reference evidence="2" key="1">
    <citation type="journal article" date="2023" name="Front. Plant Sci.">
        <title>Chromosomal-level genome assembly of Melastoma candidum provides insights into trichome evolution.</title>
        <authorList>
            <person name="Zhong Y."/>
            <person name="Wu W."/>
            <person name="Sun C."/>
            <person name="Zou P."/>
            <person name="Liu Y."/>
            <person name="Dai S."/>
            <person name="Zhou R."/>
        </authorList>
    </citation>
    <scope>NUCLEOTIDE SEQUENCE [LARGE SCALE GENOMIC DNA]</scope>
</reference>
<comment type="caution">
    <text evidence="1">The sequence shown here is derived from an EMBL/GenBank/DDBJ whole genome shotgun (WGS) entry which is preliminary data.</text>
</comment>
<dbReference type="Proteomes" id="UP001057402">
    <property type="component" value="Chromosome 12"/>
</dbReference>
<evidence type="ECO:0000313" key="1">
    <source>
        <dbReference type="EMBL" id="KAI4304235.1"/>
    </source>
</evidence>
<sequence length="213" mass="24082">MATIGSCRRAWPNDISATFRTLATPDTDLRPPGKTNDARERERKSQTEDPRVRVQLERANVFIGGDQGFKEAAGRQCAQVDEGVEVRELLREEDRHRRQHKHLPIVVGRVGTDMLSNAAGEVTAFVFFQVAIPAICKGCSHGLLGCWTRIRNKSLHKLSLPCLRVLSVLAFRQVSFSYSTTLFSLLIFRYVFFYGQSPELKKQELAKGFPFIL</sequence>
<keyword evidence="2" id="KW-1185">Reference proteome</keyword>
<name>A0ACB9L427_9MYRT</name>